<evidence type="ECO:0000259" key="1">
    <source>
        <dbReference type="Pfam" id="PF00668"/>
    </source>
</evidence>
<keyword evidence="3" id="KW-1185">Reference proteome</keyword>
<proteinExistence type="predicted"/>
<gene>
    <name evidence="2" type="ORF">FIA58_009515</name>
</gene>
<reference evidence="2 3" key="2">
    <citation type="submission" date="2019-05" db="EMBL/GenBank/DDBJ databases">
        <authorList>
            <person name="Lianzixin W."/>
        </authorList>
    </citation>
    <scope>NUCLEOTIDE SEQUENCE [LARGE SCALE GENOMIC DNA]</scope>
    <source>
        <strain evidence="2 3">EC11</strain>
    </source>
</reference>
<dbReference type="PANTHER" id="PTHR45527">
    <property type="entry name" value="NONRIBOSOMAL PEPTIDE SYNTHETASE"/>
    <property type="match status" value="1"/>
</dbReference>
<dbReference type="Gene3D" id="1.10.10.1830">
    <property type="entry name" value="Non-ribosomal peptide synthase, adenylation domain"/>
    <property type="match status" value="1"/>
</dbReference>
<dbReference type="Pfam" id="PF00668">
    <property type="entry name" value="Condensation"/>
    <property type="match status" value="2"/>
</dbReference>
<dbReference type="Gene3D" id="3.30.559.30">
    <property type="entry name" value="Nonribosomal peptide synthetase, condensation domain"/>
    <property type="match status" value="1"/>
</dbReference>
<evidence type="ECO:0000313" key="2">
    <source>
        <dbReference type="EMBL" id="NHN25911.1"/>
    </source>
</evidence>
<dbReference type="RefSeq" id="WP_140962248.1">
    <property type="nucleotide sequence ID" value="NZ_VEVQ02000005.1"/>
</dbReference>
<reference evidence="3" key="1">
    <citation type="submission" date="2019-05" db="EMBL/GenBank/DDBJ databases">
        <title>Flavobacterium profundi sp. nov., isolated from a deep-sea seamount.</title>
        <authorList>
            <person name="Zhang D.-C."/>
        </authorList>
    </citation>
    <scope>NUCLEOTIDE SEQUENCE [LARGE SCALE GENOMIC DNA]</scope>
    <source>
        <strain evidence="3">EC11</strain>
    </source>
</reference>
<accession>A0ABX0IQR2</accession>
<comment type="caution">
    <text evidence="2">The sequence shown here is derived from an EMBL/GenBank/DDBJ whole genome shotgun (WGS) entry which is preliminary data.</text>
</comment>
<name>A0ABX0IQR2_9FLAO</name>
<dbReference type="InterPro" id="IPR044894">
    <property type="entry name" value="TubC_N_sf"/>
</dbReference>
<dbReference type="PANTHER" id="PTHR45527:SF1">
    <property type="entry name" value="FATTY ACID SYNTHASE"/>
    <property type="match status" value="1"/>
</dbReference>
<reference evidence="2 3" key="3">
    <citation type="submission" date="2020-02" db="EMBL/GenBank/DDBJ databases">
        <title>Flavobacterium profundi sp. nov., isolated from a deep-sea seamount.</title>
        <authorList>
            <person name="Zhang D.-C."/>
        </authorList>
    </citation>
    <scope>NUCLEOTIDE SEQUENCE [LARGE SCALE GENOMIC DNA]</scope>
    <source>
        <strain evidence="2 3">EC11</strain>
    </source>
</reference>
<feature type="domain" description="Condensation" evidence="1">
    <location>
        <begin position="336"/>
        <end position="531"/>
    </location>
</feature>
<feature type="domain" description="Condensation" evidence="1">
    <location>
        <begin position="77"/>
        <end position="294"/>
    </location>
</feature>
<dbReference type="InterPro" id="IPR001242">
    <property type="entry name" value="Condensation_dom"/>
</dbReference>
<organism evidence="2 3">
    <name type="scientific">Flavobacterium jejuense</name>
    <dbReference type="NCBI Taxonomy" id="1544455"/>
    <lineage>
        <taxon>Bacteria</taxon>
        <taxon>Pseudomonadati</taxon>
        <taxon>Bacteroidota</taxon>
        <taxon>Flavobacteriia</taxon>
        <taxon>Flavobacteriales</taxon>
        <taxon>Flavobacteriaceae</taxon>
        <taxon>Flavobacterium</taxon>
    </lineage>
</organism>
<dbReference type="SUPFAM" id="SSF52777">
    <property type="entry name" value="CoA-dependent acyltransferases"/>
    <property type="match status" value="2"/>
</dbReference>
<dbReference type="EMBL" id="VEVQ02000005">
    <property type="protein sequence ID" value="NHN25911.1"/>
    <property type="molecule type" value="Genomic_DNA"/>
</dbReference>
<sequence>MKNLLLKLLERKIAINIEDGNLKLDVPKGIDIKDILEEVKENKQQLITYIDKVNIKNRQIDFDKEQMLISVTSLKDQETYDVSHQQEKEYLRYLINGKHAFNIVFQVKLPIIQDEIMDKVINTLFERHEILRTTFLVVKGQVQQKIHTHIPIDFNLEYVNLLDVSNKEERFQNEFKESENRLFDFEKGPLISIKVIRYDDNVQGLLISMHHAISDQETTKKIEEEIQLLYDIFEKGSKQSLSLTEIQSKEHTFWVNSYLKSDIGLKRIKSYIEKIKKSLSLDKRGINLQENSYKKKLNKELEIALKGKDLKEFPYFFGYVYNLFPIQGASYQTFINENQITKLNHMLKLYNCSFFSLLMTLFAIVFYKKDKNENLRMFIPYSGRVFEEFNDVLGWLSSEMIICITIDDKLTIKDLINNVSNTILETKNYSLYPHEKIMNDLDIDLDVLSPIFLNLSRINESFIEIMEPKHMNWGSGHFTFAGTIFQYDNCLKLNVDYNPNYFTELEIESLTKDYIHLIDLLSNNSALSLSELIS</sequence>
<protein>
    <recommendedName>
        <fullName evidence="1">Condensation domain-containing protein</fullName>
    </recommendedName>
</protein>
<dbReference type="Gene3D" id="3.30.559.10">
    <property type="entry name" value="Chloramphenicol acetyltransferase-like domain"/>
    <property type="match status" value="1"/>
</dbReference>
<evidence type="ECO:0000313" key="3">
    <source>
        <dbReference type="Proteomes" id="UP000817854"/>
    </source>
</evidence>
<dbReference type="InterPro" id="IPR023213">
    <property type="entry name" value="CAT-like_dom_sf"/>
</dbReference>
<dbReference type="Proteomes" id="UP000817854">
    <property type="component" value="Unassembled WGS sequence"/>
</dbReference>